<dbReference type="EMBL" id="JBHSON010000069">
    <property type="protein sequence ID" value="MFC5751442.1"/>
    <property type="molecule type" value="Genomic_DNA"/>
</dbReference>
<evidence type="ECO:0000259" key="2">
    <source>
        <dbReference type="Pfam" id="PF02470"/>
    </source>
</evidence>
<feature type="domain" description="Mce/MlaD" evidence="2">
    <location>
        <begin position="39"/>
        <end position="111"/>
    </location>
</feature>
<gene>
    <name evidence="4" type="ORF">ACFPZN_37985</name>
</gene>
<dbReference type="Proteomes" id="UP001596074">
    <property type="component" value="Unassembled WGS sequence"/>
</dbReference>
<dbReference type="Pfam" id="PF11887">
    <property type="entry name" value="Mce4_CUP1"/>
    <property type="match status" value="1"/>
</dbReference>
<sequence length="430" mass="45504">MRQPRIAINLVFFALLGVVLAVWAVRSIISIDALERPFHVTAEFATSPGLNPDLEVTHRGVRVGTVGQVRLREGHVAVRLDLERDARVPSAVGARVLRKSAIGEPYIELTQPPRPGNAILKEGDHIPVARTAPTVNYQELFAGLSRTLRSVDPRDARTLVHEAATGLQGRGDSINGILADTHQLTATLAANAGTLDALSVELTRLTATLSGHRGELASGIGDLARVTASVRQSRGQLNTVLEEGPAALREVNRLLDKSRPGLGCLLTAAATPSRPLLTPANSAKVRHVLEMVPTLQALVSDVTARDASGAYMRVSPVITVSGSRAATEYASPVPRPKAPAMELCPETGKTAKSASSKEEKERQAARTPATPAPGAAEPTITARPVGSADEQTAPSRWLPLLPPGAGLLVLAVVVFQSARALRAARIRARR</sequence>
<evidence type="ECO:0000313" key="5">
    <source>
        <dbReference type="Proteomes" id="UP001596074"/>
    </source>
</evidence>
<dbReference type="PANTHER" id="PTHR33371">
    <property type="entry name" value="INTERMEMBRANE PHOSPHOLIPID TRANSPORT SYSTEM BINDING PROTEIN MLAD-RELATED"/>
    <property type="match status" value="1"/>
</dbReference>
<accession>A0ABW1AA78</accession>
<evidence type="ECO:0000256" key="1">
    <source>
        <dbReference type="SAM" id="MobiDB-lite"/>
    </source>
</evidence>
<feature type="domain" description="Mammalian cell entry C-terminal" evidence="3">
    <location>
        <begin position="120"/>
        <end position="268"/>
    </location>
</feature>
<dbReference type="InterPro" id="IPR003399">
    <property type="entry name" value="Mce/MlaD"/>
</dbReference>
<dbReference type="NCBIfam" id="TIGR00996">
    <property type="entry name" value="Mtu_fam_mce"/>
    <property type="match status" value="1"/>
</dbReference>
<feature type="compositionally biased region" description="Low complexity" evidence="1">
    <location>
        <begin position="365"/>
        <end position="382"/>
    </location>
</feature>
<name>A0ABW1AA78_9ACTN</name>
<comment type="caution">
    <text evidence="4">The sequence shown here is derived from an EMBL/GenBank/DDBJ whole genome shotgun (WGS) entry which is preliminary data.</text>
</comment>
<evidence type="ECO:0000259" key="3">
    <source>
        <dbReference type="Pfam" id="PF11887"/>
    </source>
</evidence>
<feature type="compositionally biased region" description="Basic and acidic residues" evidence="1">
    <location>
        <begin position="355"/>
        <end position="364"/>
    </location>
</feature>
<keyword evidence="5" id="KW-1185">Reference proteome</keyword>
<reference evidence="5" key="1">
    <citation type="journal article" date="2019" name="Int. J. Syst. Evol. Microbiol.">
        <title>The Global Catalogue of Microorganisms (GCM) 10K type strain sequencing project: providing services to taxonomists for standard genome sequencing and annotation.</title>
        <authorList>
            <consortium name="The Broad Institute Genomics Platform"/>
            <consortium name="The Broad Institute Genome Sequencing Center for Infectious Disease"/>
            <person name="Wu L."/>
            <person name="Ma J."/>
        </authorList>
    </citation>
    <scope>NUCLEOTIDE SEQUENCE [LARGE SCALE GENOMIC DNA]</scope>
    <source>
        <strain evidence="5">KCTC 42087</strain>
    </source>
</reference>
<dbReference type="RefSeq" id="WP_378287357.1">
    <property type="nucleotide sequence ID" value="NZ_JBHSON010000069.1"/>
</dbReference>
<dbReference type="InterPro" id="IPR005693">
    <property type="entry name" value="Mce"/>
</dbReference>
<evidence type="ECO:0000313" key="4">
    <source>
        <dbReference type="EMBL" id="MFC5751442.1"/>
    </source>
</evidence>
<dbReference type="InterPro" id="IPR024516">
    <property type="entry name" value="Mce_C"/>
</dbReference>
<proteinExistence type="predicted"/>
<dbReference type="Pfam" id="PF02470">
    <property type="entry name" value="MlaD"/>
    <property type="match status" value="1"/>
</dbReference>
<dbReference type="InterPro" id="IPR052336">
    <property type="entry name" value="MlaD_Phospholipid_Transporter"/>
</dbReference>
<protein>
    <submittedName>
        <fullName evidence="4">MCE family protein</fullName>
    </submittedName>
</protein>
<organism evidence="4 5">
    <name type="scientific">Actinomadura rugatobispora</name>
    <dbReference type="NCBI Taxonomy" id="1994"/>
    <lineage>
        <taxon>Bacteria</taxon>
        <taxon>Bacillati</taxon>
        <taxon>Actinomycetota</taxon>
        <taxon>Actinomycetes</taxon>
        <taxon>Streptosporangiales</taxon>
        <taxon>Thermomonosporaceae</taxon>
        <taxon>Actinomadura</taxon>
    </lineage>
</organism>
<feature type="region of interest" description="Disordered" evidence="1">
    <location>
        <begin position="325"/>
        <end position="391"/>
    </location>
</feature>
<dbReference type="PANTHER" id="PTHR33371:SF16">
    <property type="entry name" value="MCE-FAMILY PROTEIN MCE3F"/>
    <property type="match status" value="1"/>
</dbReference>